<organism evidence="2 3">
    <name type="scientific">Colocasia esculenta</name>
    <name type="common">Wild taro</name>
    <name type="synonym">Arum esculentum</name>
    <dbReference type="NCBI Taxonomy" id="4460"/>
    <lineage>
        <taxon>Eukaryota</taxon>
        <taxon>Viridiplantae</taxon>
        <taxon>Streptophyta</taxon>
        <taxon>Embryophyta</taxon>
        <taxon>Tracheophyta</taxon>
        <taxon>Spermatophyta</taxon>
        <taxon>Magnoliopsida</taxon>
        <taxon>Liliopsida</taxon>
        <taxon>Araceae</taxon>
        <taxon>Aroideae</taxon>
        <taxon>Colocasieae</taxon>
        <taxon>Colocasia</taxon>
    </lineage>
</organism>
<evidence type="ECO:0000313" key="2">
    <source>
        <dbReference type="EMBL" id="MQM22589.1"/>
    </source>
</evidence>
<feature type="region of interest" description="Disordered" evidence="1">
    <location>
        <begin position="39"/>
        <end position="70"/>
    </location>
</feature>
<reference evidence="2" key="1">
    <citation type="submission" date="2017-07" db="EMBL/GenBank/DDBJ databases">
        <title>Taro Niue Genome Assembly and Annotation.</title>
        <authorList>
            <person name="Atibalentja N."/>
            <person name="Keating K."/>
            <person name="Fields C.J."/>
        </authorList>
    </citation>
    <scope>NUCLEOTIDE SEQUENCE</scope>
    <source>
        <strain evidence="2">Niue_2</strain>
        <tissue evidence="2">Leaf</tissue>
    </source>
</reference>
<comment type="caution">
    <text evidence="2">The sequence shown here is derived from an EMBL/GenBank/DDBJ whole genome shotgun (WGS) entry which is preliminary data.</text>
</comment>
<feature type="compositionally biased region" description="Low complexity" evidence="1">
    <location>
        <begin position="39"/>
        <end position="48"/>
    </location>
</feature>
<dbReference type="AlphaFoldDB" id="A0A843XRY5"/>
<name>A0A843XRY5_COLES</name>
<evidence type="ECO:0000313" key="3">
    <source>
        <dbReference type="Proteomes" id="UP000652761"/>
    </source>
</evidence>
<dbReference type="InterPro" id="IPR015683">
    <property type="entry name" value="Ionotropic_Glu_rcpt"/>
</dbReference>
<proteinExistence type="predicted"/>
<sequence>MASDGGSYSGSRPQRQRTIVQQTFPTHFASEGSVAASSTVGSTTSIAGPVPTQTWGRGHGRRGPSRGLTDKRLESGQRWNVKVIGGTGIGESGAQFVSHMGIVSKLHYKIWQKDFVKLPADIIDIIFRDLEHYTDKSFDDVIASVPVGVNPQDWQIICAKWNTSDEHCLAHNCKPNRVEIFKIGKCKDLLDGNEQWVDDESRSRYEMMIQLTTPSLDSESGSTPISAEEAFVSIMGKDRSGRICCGGSRKTRRTWYGIGEGSSSTDYQQQISNIENTLKMEVEELRTEACRRDSEMDEMRRELEQLRKREFEMDDIRRQMLQMSTFMTRFRGSCSAAALHARMGRRRQWAVLLLLYALFPAKLLDGAAGSDVNVGVVLDMGTLVGKMCWASVVVAAEDFYAAHPNYTTKLALHPRDARAEIVGAGSAGTPASLAALFSIIPVFLGGPRDLRSNFAGKIGSDICI</sequence>
<feature type="non-terminal residue" evidence="2">
    <location>
        <position position="464"/>
    </location>
</feature>
<protein>
    <submittedName>
        <fullName evidence="2">Uncharacterized protein</fullName>
    </submittedName>
</protein>
<dbReference type="PANTHER" id="PTHR34836:SF1">
    <property type="entry name" value="OS09G0428600 PROTEIN"/>
    <property type="match status" value="1"/>
</dbReference>
<gene>
    <name evidence="2" type="ORF">Taro_055644</name>
</gene>
<dbReference type="PANTHER" id="PTHR34836">
    <property type="entry name" value="OS06G0188250 PROTEIN"/>
    <property type="match status" value="1"/>
</dbReference>
<dbReference type="EMBL" id="NMUH01013355">
    <property type="protein sequence ID" value="MQM22589.1"/>
    <property type="molecule type" value="Genomic_DNA"/>
</dbReference>
<dbReference type="Proteomes" id="UP000652761">
    <property type="component" value="Unassembled WGS sequence"/>
</dbReference>
<keyword evidence="3" id="KW-1185">Reference proteome</keyword>
<dbReference type="OrthoDB" id="1751005at2759"/>
<evidence type="ECO:0000256" key="1">
    <source>
        <dbReference type="SAM" id="MobiDB-lite"/>
    </source>
</evidence>
<accession>A0A843XRY5</accession>